<dbReference type="AlphaFoldDB" id="A0A150Y235"/>
<dbReference type="Gene3D" id="3.40.50.150">
    <property type="entry name" value="Vaccinia Virus protein VP39"/>
    <property type="match status" value="1"/>
</dbReference>
<organism evidence="1 2">
    <name type="scientific">Roseivirga seohaensis</name>
    <dbReference type="NCBI Taxonomy" id="1914963"/>
    <lineage>
        <taxon>Bacteria</taxon>
        <taxon>Pseudomonadati</taxon>
        <taxon>Bacteroidota</taxon>
        <taxon>Cytophagia</taxon>
        <taxon>Cytophagales</taxon>
        <taxon>Roseivirgaceae</taxon>
        <taxon>Roseivirga</taxon>
    </lineage>
</organism>
<sequence>MESLGTIYKKGTVRKLKKWLGYEPSDPYMKFKEIDFFTELLINFKPKKCLEYGGGLSTPFFLKYLPEDTHWFSIENNAKWFDIIKDKIKSDRIHLSLVDVAENIGQDAETDNYVCHAETLGGQFDFILVDGINRENCIDMAAKYLKKGGLLVVHDANRVQYHEHIKQFKNWKIIQDFRKTAGGFALASNDLDLDDLVDWKRHSRLWKADSAVSNFFKFKFIIGRKKSFKLEQS</sequence>
<dbReference type="STRING" id="1914963.AWW67_17235"/>
<accession>A0A150Y235</accession>
<name>A0A150Y235_9BACT</name>
<proteinExistence type="predicted"/>
<protein>
    <recommendedName>
        <fullName evidence="3">Methyltransferase domain-containing protein</fullName>
    </recommendedName>
</protein>
<dbReference type="SUPFAM" id="SSF53335">
    <property type="entry name" value="S-adenosyl-L-methionine-dependent methyltransferases"/>
    <property type="match status" value="1"/>
</dbReference>
<comment type="caution">
    <text evidence="1">The sequence shown here is derived from an EMBL/GenBank/DDBJ whole genome shotgun (WGS) entry which is preliminary data.</text>
</comment>
<dbReference type="RefSeq" id="WP_062300438.1">
    <property type="nucleotide sequence ID" value="NZ_LRPB01000006.1"/>
</dbReference>
<evidence type="ECO:0000313" key="2">
    <source>
        <dbReference type="Proteomes" id="UP000075663"/>
    </source>
</evidence>
<dbReference type="Proteomes" id="UP000075663">
    <property type="component" value="Unassembled WGS sequence"/>
</dbReference>
<gene>
    <name evidence="1" type="ORF">AWW67_17235</name>
</gene>
<dbReference type="InterPro" id="IPR029063">
    <property type="entry name" value="SAM-dependent_MTases_sf"/>
</dbReference>
<dbReference type="EMBL" id="LRPB01000006">
    <property type="protein sequence ID" value="KYG84984.1"/>
    <property type="molecule type" value="Genomic_DNA"/>
</dbReference>
<reference evidence="1 2" key="1">
    <citation type="submission" date="2016-01" db="EMBL/GenBank/DDBJ databases">
        <title>Genome sequencing of Roseivirga seohaensis SW-152.</title>
        <authorList>
            <person name="Selvaratnam C."/>
            <person name="Thevarajoo S."/>
            <person name="Goh K.M."/>
            <person name="Ee R."/>
            <person name="Chan K.-G."/>
            <person name="Chong C.S."/>
        </authorList>
    </citation>
    <scope>NUCLEOTIDE SEQUENCE [LARGE SCALE GENOMIC DNA]</scope>
    <source>
        <strain evidence="1 2">SW-152</strain>
    </source>
</reference>
<evidence type="ECO:0008006" key="3">
    <source>
        <dbReference type="Google" id="ProtNLM"/>
    </source>
</evidence>
<evidence type="ECO:0000313" key="1">
    <source>
        <dbReference type="EMBL" id="KYG84984.1"/>
    </source>
</evidence>